<feature type="region of interest" description="Disordered" evidence="13">
    <location>
        <begin position="35"/>
        <end position="61"/>
    </location>
</feature>
<evidence type="ECO:0000256" key="10">
    <source>
        <dbReference type="ARBA" id="ARBA00023163"/>
    </source>
</evidence>
<dbReference type="InterPro" id="IPR036236">
    <property type="entry name" value="Znf_C2H2_sf"/>
</dbReference>
<protein>
    <recommendedName>
        <fullName evidence="15">C2H2-type domain-containing protein</fullName>
    </recommendedName>
</protein>
<dbReference type="EMBL" id="BEZZ01000482">
    <property type="protein sequence ID" value="GCC33043.1"/>
    <property type="molecule type" value="Genomic_DNA"/>
</dbReference>
<feature type="chain" id="PRO_5019530428" description="C2H2-type domain-containing protein" evidence="14">
    <location>
        <begin position="17"/>
        <end position="541"/>
    </location>
</feature>
<evidence type="ECO:0000313" key="17">
    <source>
        <dbReference type="Proteomes" id="UP000287033"/>
    </source>
</evidence>
<feature type="region of interest" description="Disordered" evidence="13">
    <location>
        <begin position="430"/>
        <end position="481"/>
    </location>
</feature>
<name>A0A401SRR8_CHIPU</name>
<keyword evidence="5" id="KW-0677">Repeat</keyword>
<keyword evidence="7" id="KW-0862">Zinc</keyword>
<feature type="domain" description="C2H2-type" evidence="15">
    <location>
        <begin position="392"/>
        <end position="415"/>
    </location>
</feature>
<dbReference type="GO" id="GO:0008270">
    <property type="term" value="F:zinc ion binding"/>
    <property type="evidence" value="ECO:0007669"/>
    <property type="project" value="UniProtKB-KW"/>
</dbReference>
<keyword evidence="6 12" id="KW-0863">Zinc-finger</keyword>
<sequence>MLLVFFAESLLTGCQMEECPSATVSELIIASETAEAARQPDTYSLPLEPTPAQGEEGHRAATAVDKQPEALPVPQGSQAPVEGLVVVGSSASEPMTVCGNGTLLLDVREEAGTPGSSRVHESPTQSPEQVKVKENMDLLETAQVLSEIAGLPLVENDRPEAEEQAEPLTERPERHLLVLSTVARESLELQVPQEVMLELPNGIKMYGKDLAAITELLHPTQVLLQTGPRKFTLATADTVISAGSLLFTVSQETNQEEPLAKSQDPEVEAEGKLYKCYLCSLTFNRRGNYVRHKKIHMVNTEEDARYKCPHCDRQFIQHCDLRRHAHIHTGTQPHKCDVCRKGFLRASDLVVHKRFHTKDRPFQCSQCQKSFFQSGDLRRHIRNIHMTNARMLSCGHCRKKYTKEATLLHHIQTVHQDVLLQTLQDQGQHSSEVNLSGIGNTADTESPLHTYGPEDVEASSASSALPVKAERNEEPSLAEVSATACDTKTGQLLVPTVTANTREQTGAFLECSATVPNLVLIDMEITGTTEETASPLGGQRE</sequence>
<feature type="domain" description="C2H2-type" evidence="15">
    <location>
        <begin position="274"/>
        <end position="301"/>
    </location>
</feature>
<comment type="caution">
    <text evidence="16">The sequence shown here is derived from an EMBL/GenBank/DDBJ whole genome shotgun (WGS) entry which is preliminary data.</text>
</comment>
<evidence type="ECO:0000256" key="1">
    <source>
        <dbReference type="ARBA" id="ARBA00003767"/>
    </source>
</evidence>
<gene>
    <name evidence="16" type="ORF">chiPu_0011510</name>
</gene>
<dbReference type="GO" id="GO:0010468">
    <property type="term" value="P:regulation of gene expression"/>
    <property type="evidence" value="ECO:0007669"/>
    <property type="project" value="TreeGrafter"/>
</dbReference>
<dbReference type="GO" id="GO:0005634">
    <property type="term" value="C:nucleus"/>
    <property type="evidence" value="ECO:0007669"/>
    <property type="project" value="UniProtKB-SubCell"/>
</dbReference>
<feature type="domain" description="C2H2-type" evidence="15">
    <location>
        <begin position="306"/>
        <end position="333"/>
    </location>
</feature>
<dbReference type="Gene3D" id="3.30.160.60">
    <property type="entry name" value="Classic Zinc Finger"/>
    <property type="match status" value="3"/>
</dbReference>
<evidence type="ECO:0000256" key="14">
    <source>
        <dbReference type="SAM" id="SignalP"/>
    </source>
</evidence>
<evidence type="ECO:0000256" key="4">
    <source>
        <dbReference type="ARBA" id="ARBA00022723"/>
    </source>
</evidence>
<reference evidence="16 17" key="1">
    <citation type="journal article" date="2018" name="Nat. Ecol. Evol.">
        <title>Shark genomes provide insights into elasmobranch evolution and the origin of vertebrates.</title>
        <authorList>
            <person name="Hara Y"/>
            <person name="Yamaguchi K"/>
            <person name="Onimaru K"/>
            <person name="Kadota M"/>
            <person name="Koyanagi M"/>
            <person name="Keeley SD"/>
            <person name="Tatsumi K"/>
            <person name="Tanaka K"/>
            <person name="Motone F"/>
            <person name="Kageyama Y"/>
            <person name="Nozu R"/>
            <person name="Adachi N"/>
            <person name="Nishimura O"/>
            <person name="Nakagawa R"/>
            <person name="Tanegashima C"/>
            <person name="Kiyatake I"/>
            <person name="Matsumoto R"/>
            <person name="Murakumo K"/>
            <person name="Nishida K"/>
            <person name="Terakita A"/>
            <person name="Kuratani S"/>
            <person name="Sato K"/>
            <person name="Hyodo S Kuraku.S."/>
        </authorList>
    </citation>
    <scope>NUCLEOTIDE SEQUENCE [LARGE SCALE GENOMIC DNA]</scope>
</reference>
<keyword evidence="11" id="KW-0539">Nucleus</keyword>
<dbReference type="SUPFAM" id="SSF57667">
    <property type="entry name" value="beta-beta-alpha zinc fingers"/>
    <property type="match status" value="2"/>
</dbReference>
<dbReference type="PANTHER" id="PTHR16515:SF49">
    <property type="entry name" value="GASTRULA ZINC FINGER PROTEIN XLCGF49.1-LIKE-RELATED"/>
    <property type="match status" value="1"/>
</dbReference>
<proteinExistence type="inferred from homology"/>
<keyword evidence="9" id="KW-0238">DNA-binding</keyword>
<feature type="domain" description="C2H2-type" evidence="15">
    <location>
        <begin position="334"/>
        <end position="361"/>
    </location>
</feature>
<keyword evidence="4" id="KW-0479">Metal-binding</keyword>
<dbReference type="PROSITE" id="PS00028">
    <property type="entry name" value="ZINC_FINGER_C2H2_1"/>
    <property type="match status" value="5"/>
</dbReference>
<evidence type="ECO:0000256" key="12">
    <source>
        <dbReference type="PROSITE-ProRule" id="PRU00042"/>
    </source>
</evidence>
<dbReference type="InterPro" id="IPR013087">
    <property type="entry name" value="Znf_C2H2_type"/>
</dbReference>
<dbReference type="FunFam" id="3.30.160.60:FF:000771">
    <property type="entry name" value="zinc finger protein 648"/>
    <property type="match status" value="1"/>
</dbReference>
<evidence type="ECO:0000256" key="13">
    <source>
        <dbReference type="SAM" id="MobiDB-lite"/>
    </source>
</evidence>
<keyword evidence="10" id="KW-0804">Transcription</keyword>
<accession>A0A401SRR8</accession>
<evidence type="ECO:0000256" key="11">
    <source>
        <dbReference type="ARBA" id="ARBA00023242"/>
    </source>
</evidence>
<evidence type="ECO:0000259" key="15">
    <source>
        <dbReference type="PROSITE" id="PS50157"/>
    </source>
</evidence>
<feature type="compositionally biased region" description="Polar residues" evidence="13">
    <location>
        <begin position="430"/>
        <end position="444"/>
    </location>
</feature>
<dbReference type="OrthoDB" id="6077919at2759"/>
<dbReference type="PROSITE" id="PS50157">
    <property type="entry name" value="ZINC_FINGER_C2H2_2"/>
    <property type="match status" value="5"/>
</dbReference>
<dbReference type="Proteomes" id="UP000287033">
    <property type="component" value="Unassembled WGS sequence"/>
</dbReference>
<keyword evidence="14" id="KW-0732">Signal</keyword>
<dbReference type="AlphaFoldDB" id="A0A401SRR8"/>
<organism evidence="16 17">
    <name type="scientific">Chiloscyllium punctatum</name>
    <name type="common">Brownbanded bambooshark</name>
    <name type="synonym">Hemiscyllium punctatum</name>
    <dbReference type="NCBI Taxonomy" id="137246"/>
    <lineage>
        <taxon>Eukaryota</taxon>
        <taxon>Metazoa</taxon>
        <taxon>Chordata</taxon>
        <taxon>Craniata</taxon>
        <taxon>Vertebrata</taxon>
        <taxon>Chondrichthyes</taxon>
        <taxon>Elasmobranchii</taxon>
        <taxon>Galeomorphii</taxon>
        <taxon>Galeoidea</taxon>
        <taxon>Orectolobiformes</taxon>
        <taxon>Hemiscylliidae</taxon>
        <taxon>Chiloscyllium</taxon>
    </lineage>
</organism>
<keyword evidence="17" id="KW-1185">Reference proteome</keyword>
<dbReference type="SMART" id="SM00355">
    <property type="entry name" value="ZnF_C2H2"/>
    <property type="match status" value="5"/>
</dbReference>
<evidence type="ECO:0000256" key="5">
    <source>
        <dbReference type="ARBA" id="ARBA00022737"/>
    </source>
</evidence>
<evidence type="ECO:0000256" key="8">
    <source>
        <dbReference type="ARBA" id="ARBA00023015"/>
    </source>
</evidence>
<evidence type="ECO:0000256" key="6">
    <source>
        <dbReference type="ARBA" id="ARBA00022771"/>
    </source>
</evidence>
<evidence type="ECO:0000256" key="7">
    <source>
        <dbReference type="ARBA" id="ARBA00022833"/>
    </source>
</evidence>
<dbReference type="FunFam" id="3.30.160.60:FF:000624">
    <property type="entry name" value="zinc finger protein 697"/>
    <property type="match status" value="1"/>
</dbReference>
<dbReference type="STRING" id="137246.A0A401SRR8"/>
<evidence type="ECO:0000256" key="2">
    <source>
        <dbReference type="ARBA" id="ARBA00004123"/>
    </source>
</evidence>
<feature type="domain" description="C2H2-type" evidence="15">
    <location>
        <begin position="362"/>
        <end position="390"/>
    </location>
</feature>
<keyword evidence="8" id="KW-0805">Transcription regulation</keyword>
<dbReference type="GO" id="GO:0003677">
    <property type="term" value="F:DNA binding"/>
    <property type="evidence" value="ECO:0007669"/>
    <property type="project" value="UniProtKB-KW"/>
</dbReference>
<comment type="function">
    <text evidence="1">May be involved in transcriptional regulation.</text>
</comment>
<feature type="signal peptide" evidence="14">
    <location>
        <begin position="1"/>
        <end position="16"/>
    </location>
</feature>
<dbReference type="PANTHER" id="PTHR16515">
    <property type="entry name" value="PR DOMAIN ZINC FINGER PROTEIN"/>
    <property type="match status" value="1"/>
</dbReference>
<evidence type="ECO:0000256" key="3">
    <source>
        <dbReference type="ARBA" id="ARBA00006991"/>
    </source>
</evidence>
<dbReference type="OMA" id="HIRNIHM"/>
<evidence type="ECO:0000256" key="9">
    <source>
        <dbReference type="ARBA" id="ARBA00023125"/>
    </source>
</evidence>
<comment type="similarity">
    <text evidence="3">Belongs to the krueppel C2H2-type zinc-finger protein family.</text>
</comment>
<comment type="subcellular location">
    <subcellularLocation>
        <location evidence="2">Nucleus</location>
    </subcellularLocation>
</comment>
<evidence type="ECO:0000313" key="16">
    <source>
        <dbReference type="EMBL" id="GCC33043.1"/>
    </source>
</evidence>
<dbReference type="Pfam" id="PF00096">
    <property type="entry name" value="zf-C2H2"/>
    <property type="match status" value="2"/>
</dbReference>
<dbReference type="InterPro" id="IPR050331">
    <property type="entry name" value="Zinc_finger"/>
</dbReference>